<dbReference type="InterPro" id="IPR002104">
    <property type="entry name" value="Integrase_catalytic"/>
</dbReference>
<evidence type="ECO:0008006" key="10">
    <source>
        <dbReference type="Google" id="ProtNLM"/>
    </source>
</evidence>
<keyword evidence="3 5" id="KW-0238">DNA-binding</keyword>
<keyword evidence="2" id="KW-0229">DNA integration</keyword>
<comment type="caution">
    <text evidence="8">The sequence shown here is derived from an EMBL/GenBank/DDBJ whole genome shotgun (WGS) entry which is preliminary data.</text>
</comment>
<evidence type="ECO:0000256" key="1">
    <source>
        <dbReference type="ARBA" id="ARBA00008857"/>
    </source>
</evidence>
<dbReference type="PROSITE" id="PS51900">
    <property type="entry name" value="CB"/>
    <property type="match status" value="1"/>
</dbReference>
<evidence type="ECO:0000313" key="8">
    <source>
        <dbReference type="EMBL" id="PRM88642.1"/>
    </source>
</evidence>
<dbReference type="SUPFAM" id="SSF56349">
    <property type="entry name" value="DNA breaking-rejoining enzymes"/>
    <property type="match status" value="1"/>
</dbReference>
<reference evidence="8 9" key="1">
    <citation type="submission" date="2017-09" db="EMBL/GenBank/DDBJ databases">
        <title>Reassesment of A. cryaerophilus.</title>
        <authorList>
            <person name="Perez-Cataluna A."/>
            <person name="Collado L."/>
            <person name="Salgado O."/>
            <person name="Lefinanco V."/>
            <person name="Figueras M.J."/>
        </authorList>
    </citation>
    <scope>NUCLEOTIDE SEQUENCE [LARGE SCALE GENOMIC DNA]</scope>
    <source>
        <strain evidence="8 9">LMG 9861</strain>
    </source>
</reference>
<dbReference type="Proteomes" id="UP000239065">
    <property type="component" value="Unassembled WGS sequence"/>
</dbReference>
<dbReference type="PANTHER" id="PTHR30629">
    <property type="entry name" value="PROPHAGE INTEGRASE"/>
    <property type="match status" value="1"/>
</dbReference>
<dbReference type="InterPro" id="IPR011010">
    <property type="entry name" value="DNA_brk_join_enz"/>
</dbReference>
<evidence type="ECO:0000256" key="4">
    <source>
        <dbReference type="ARBA" id="ARBA00023172"/>
    </source>
</evidence>
<dbReference type="InterPro" id="IPR013762">
    <property type="entry name" value="Integrase-like_cat_sf"/>
</dbReference>
<dbReference type="GO" id="GO:0015074">
    <property type="term" value="P:DNA integration"/>
    <property type="evidence" value="ECO:0007669"/>
    <property type="project" value="UniProtKB-KW"/>
</dbReference>
<accession>A0A2S9SPZ9</accession>
<organism evidence="8 9">
    <name type="scientific">Aliarcobacter cryaerophilus</name>
    <dbReference type="NCBI Taxonomy" id="28198"/>
    <lineage>
        <taxon>Bacteria</taxon>
        <taxon>Pseudomonadati</taxon>
        <taxon>Campylobacterota</taxon>
        <taxon>Epsilonproteobacteria</taxon>
        <taxon>Campylobacterales</taxon>
        <taxon>Arcobacteraceae</taxon>
        <taxon>Aliarcobacter</taxon>
    </lineage>
</organism>
<evidence type="ECO:0000256" key="5">
    <source>
        <dbReference type="PROSITE-ProRule" id="PRU01248"/>
    </source>
</evidence>
<dbReference type="Gene3D" id="1.10.443.10">
    <property type="entry name" value="Intergrase catalytic core"/>
    <property type="match status" value="1"/>
</dbReference>
<protein>
    <recommendedName>
        <fullName evidence="10">Site-specific integrase</fullName>
    </recommendedName>
</protein>
<feature type="domain" description="Core-binding (CB)" evidence="7">
    <location>
        <begin position="120"/>
        <end position="200"/>
    </location>
</feature>
<dbReference type="InterPro" id="IPR010998">
    <property type="entry name" value="Integrase_recombinase_N"/>
</dbReference>
<dbReference type="InterPro" id="IPR050808">
    <property type="entry name" value="Phage_Integrase"/>
</dbReference>
<dbReference type="Pfam" id="PF00589">
    <property type="entry name" value="Phage_integrase"/>
    <property type="match status" value="1"/>
</dbReference>
<dbReference type="InterPro" id="IPR044068">
    <property type="entry name" value="CB"/>
</dbReference>
<proteinExistence type="inferred from homology"/>
<gene>
    <name evidence="8" type="ORF">CJ669_03150</name>
</gene>
<comment type="similarity">
    <text evidence="1">Belongs to the 'phage' integrase family.</text>
</comment>
<dbReference type="GO" id="GO:0003677">
    <property type="term" value="F:DNA binding"/>
    <property type="evidence" value="ECO:0007669"/>
    <property type="project" value="UniProtKB-UniRule"/>
</dbReference>
<dbReference type="Gene3D" id="1.10.150.130">
    <property type="match status" value="1"/>
</dbReference>
<dbReference type="AlphaFoldDB" id="A0A2S9SPZ9"/>
<dbReference type="PROSITE" id="PS51898">
    <property type="entry name" value="TYR_RECOMBINASE"/>
    <property type="match status" value="1"/>
</dbReference>
<evidence type="ECO:0000259" key="6">
    <source>
        <dbReference type="PROSITE" id="PS51898"/>
    </source>
</evidence>
<name>A0A2S9SPZ9_9BACT</name>
<evidence type="ECO:0000256" key="3">
    <source>
        <dbReference type="ARBA" id="ARBA00023125"/>
    </source>
</evidence>
<dbReference type="PANTHER" id="PTHR30629:SF2">
    <property type="entry name" value="PROPHAGE INTEGRASE INTS-RELATED"/>
    <property type="match status" value="1"/>
</dbReference>
<keyword evidence="4" id="KW-0233">DNA recombination</keyword>
<dbReference type="GO" id="GO:0006310">
    <property type="term" value="P:DNA recombination"/>
    <property type="evidence" value="ECO:0007669"/>
    <property type="project" value="UniProtKB-KW"/>
</dbReference>
<evidence type="ECO:0000259" key="7">
    <source>
        <dbReference type="PROSITE" id="PS51900"/>
    </source>
</evidence>
<feature type="domain" description="Tyr recombinase" evidence="6">
    <location>
        <begin position="222"/>
        <end position="395"/>
    </location>
</feature>
<dbReference type="EMBL" id="NXGJ01000002">
    <property type="protein sequence ID" value="PRM88642.1"/>
    <property type="molecule type" value="Genomic_DNA"/>
</dbReference>
<evidence type="ECO:0000256" key="2">
    <source>
        <dbReference type="ARBA" id="ARBA00022908"/>
    </source>
</evidence>
<evidence type="ECO:0000313" key="9">
    <source>
        <dbReference type="Proteomes" id="UP000239065"/>
    </source>
</evidence>
<dbReference type="CDD" id="cd00796">
    <property type="entry name" value="INT_Rci_Hp1_C"/>
    <property type="match status" value="1"/>
</dbReference>
<sequence length="419" mass="48423">MLILIKGFKMKEKTNKRLEYNCKNINHLMTRAGKSKDIAYNNNYPNLVVVIRGDSRKFYSSLTIDGKTTMLLVGDCSILSIDEAFEIVLQRKRDLAFHGDPLYSKKQKEKENQEDKSSMTLNKFICEIFYPHLKTVNKRYKEVNSLIEIHILKIYKNKKLSEFTHTDLEKLITSFKEKGFQASTINLIISKAKHIFNYAVKIEYLDKSPFTYIKKLKESQKQLSQLANPELARKLIEASKEEKDIAIYYFIVIGLLTGLRRNSILNLRWDMVDLERKVITLEENKSGRTNHILLSDAAIEFFNSIPKVNDNPYVIVNQATNKPYATIFKAFSRVKQRAKLPSVTPHSLRHIYSSIYVSNGGSLYILQKLLNHSSFSTITARYAHLAEQTLYDETNKISNIIMDTVNNKKVSQYCTPSFA</sequence>